<name>A0A5B7FPI3_PORTR</name>
<organism evidence="2 3">
    <name type="scientific">Portunus trituberculatus</name>
    <name type="common">Swimming crab</name>
    <name type="synonym">Neptunus trituberculatus</name>
    <dbReference type="NCBI Taxonomy" id="210409"/>
    <lineage>
        <taxon>Eukaryota</taxon>
        <taxon>Metazoa</taxon>
        <taxon>Ecdysozoa</taxon>
        <taxon>Arthropoda</taxon>
        <taxon>Crustacea</taxon>
        <taxon>Multicrustacea</taxon>
        <taxon>Malacostraca</taxon>
        <taxon>Eumalacostraca</taxon>
        <taxon>Eucarida</taxon>
        <taxon>Decapoda</taxon>
        <taxon>Pleocyemata</taxon>
        <taxon>Brachyura</taxon>
        <taxon>Eubrachyura</taxon>
        <taxon>Portunoidea</taxon>
        <taxon>Portunidae</taxon>
        <taxon>Portuninae</taxon>
        <taxon>Portunus</taxon>
    </lineage>
</organism>
<comment type="caution">
    <text evidence="2">The sequence shown here is derived from an EMBL/GenBank/DDBJ whole genome shotgun (WGS) entry which is preliminary data.</text>
</comment>
<evidence type="ECO:0000256" key="1">
    <source>
        <dbReference type="SAM" id="MobiDB-lite"/>
    </source>
</evidence>
<reference evidence="2 3" key="1">
    <citation type="submission" date="2019-05" db="EMBL/GenBank/DDBJ databases">
        <title>Another draft genome of Portunus trituberculatus and its Hox gene families provides insights of decapod evolution.</title>
        <authorList>
            <person name="Jeong J.-H."/>
            <person name="Song I."/>
            <person name="Kim S."/>
            <person name="Choi T."/>
            <person name="Kim D."/>
            <person name="Ryu S."/>
            <person name="Kim W."/>
        </authorList>
    </citation>
    <scope>NUCLEOTIDE SEQUENCE [LARGE SCALE GENOMIC DNA]</scope>
    <source>
        <tissue evidence="2">Muscle</tissue>
    </source>
</reference>
<sequence length="61" mass="6797">MKGSGLSILEETSGNSHDTGGETSPPHEGRYHEMDSDIYMSFGSDVDFSESEDKNERKKKE</sequence>
<feature type="region of interest" description="Disordered" evidence="1">
    <location>
        <begin position="1"/>
        <end position="61"/>
    </location>
</feature>
<accession>A0A5B7FPI3</accession>
<feature type="compositionally biased region" description="Basic and acidic residues" evidence="1">
    <location>
        <begin position="51"/>
        <end position="61"/>
    </location>
</feature>
<protein>
    <submittedName>
        <fullName evidence="2">Uncharacterized protein</fullName>
    </submittedName>
</protein>
<evidence type="ECO:0000313" key="2">
    <source>
        <dbReference type="EMBL" id="MPC49630.1"/>
    </source>
</evidence>
<keyword evidence="3" id="KW-1185">Reference proteome</keyword>
<dbReference type="Proteomes" id="UP000324222">
    <property type="component" value="Unassembled WGS sequence"/>
</dbReference>
<proteinExistence type="predicted"/>
<dbReference type="AlphaFoldDB" id="A0A5B7FPI3"/>
<feature type="compositionally biased region" description="Basic and acidic residues" evidence="1">
    <location>
        <begin position="25"/>
        <end position="35"/>
    </location>
</feature>
<feature type="compositionally biased region" description="Polar residues" evidence="1">
    <location>
        <begin position="10"/>
        <end position="22"/>
    </location>
</feature>
<evidence type="ECO:0000313" key="3">
    <source>
        <dbReference type="Proteomes" id="UP000324222"/>
    </source>
</evidence>
<gene>
    <name evidence="2" type="ORF">E2C01_043438</name>
</gene>
<dbReference type="EMBL" id="VSRR010009000">
    <property type="protein sequence ID" value="MPC49630.1"/>
    <property type="molecule type" value="Genomic_DNA"/>
</dbReference>